<keyword evidence="6" id="KW-0010">Activator</keyword>
<keyword evidence="3 6" id="KW-0805">Transcription regulation</keyword>
<reference evidence="9" key="1">
    <citation type="journal article" date="2023" name="Commun. Biol.">
        <title>Genome analysis of Parmales, the sister group of diatoms, reveals the evolutionary specialization of diatoms from phago-mixotrophs to photoautotrophs.</title>
        <authorList>
            <person name="Ban H."/>
            <person name="Sato S."/>
            <person name="Yoshikawa S."/>
            <person name="Yamada K."/>
            <person name="Nakamura Y."/>
            <person name="Ichinomiya M."/>
            <person name="Sato N."/>
            <person name="Blanc-Mathieu R."/>
            <person name="Endo H."/>
            <person name="Kuwata A."/>
            <person name="Ogata H."/>
        </authorList>
    </citation>
    <scope>NUCLEOTIDE SEQUENCE [LARGE SCALE GENOMIC DNA]</scope>
    <source>
        <strain evidence="9">NIES 3701</strain>
    </source>
</reference>
<evidence type="ECO:0000256" key="7">
    <source>
        <dbReference type="SAM" id="MobiDB-lite"/>
    </source>
</evidence>
<evidence type="ECO:0000256" key="6">
    <source>
        <dbReference type="RuleBase" id="RU364143"/>
    </source>
</evidence>
<accession>A0A9W7E6Z1</accession>
<gene>
    <name evidence="6" type="primary">MED6</name>
    <name evidence="8" type="ORF">TrST_g5447</name>
</gene>
<keyword evidence="5 6" id="KW-0539">Nucleus</keyword>
<evidence type="ECO:0000256" key="4">
    <source>
        <dbReference type="ARBA" id="ARBA00023163"/>
    </source>
</evidence>
<protein>
    <recommendedName>
        <fullName evidence="6">Mediator of RNA polymerase II transcription subunit 6</fullName>
    </recommendedName>
    <alternativeName>
        <fullName evidence="6">Mediator complex subunit 6</fullName>
    </alternativeName>
</protein>
<dbReference type="EMBL" id="BRXY01000123">
    <property type="protein sequence ID" value="GMH68297.1"/>
    <property type="molecule type" value="Genomic_DNA"/>
</dbReference>
<dbReference type="InterPro" id="IPR038566">
    <property type="entry name" value="Mediator_Med6_sf"/>
</dbReference>
<dbReference type="Gene3D" id="3.10.450.580">
    <property type="entry name" value="Mediator complex, subunit Med6"/>
    <property type="match status" value="1"/>
</dbReference>
<comment type="function">
    <text evidence="6">Component of the Mediator complex, a coactivator involved in the regulated transcription of nearly all RNA polymerase II-dependent genes. Mediator functions as a bridge to convey information from gene-specific regulatory proteins to the basal RNA polymerase II transcription machinery. Mediator is recruited to promoters by direct interactions with regulatory proteins and serves as a scaffold for the assembly of a functional preinitiation complex with RNA polymerase II and the general transcription factors.</text>
</comment>
<name>A0A9W7E6Z1_9STRA</name>
<evidence type="ECO:0000256" key="3">
    <source>
        <dbReference type="ARBA" id="ARBA00023015"/>
    </source>
</evidence>
<dbReference type="GO" id="GO:0016592">
    <property type="term" value="C:mediator complex"/>
    <property type="evidence" value="ECO:0007669"/>
    <property type="project" value="InterPro"/>
</dbReference>
<dbReference type="AlphaFoldDB" id="A0A9W7E6Z1"/>
<dbReference type="Proteomes" id="UP001165085">
    <property type="component" value="Unassembled WGS sequence"/>
</dbReference>
<comment type="subcellular location">
    <subcellularLocation>
        <location evidence="1 6">Nucleus</location>
    </subcellularLocation>
</comment>
<keyword evidence="4 6" id="KW-0804">Transcription</keyword>
<evidence type="ECO:0000256" key="2">
    <source>
        <dbReference type="ARBA" id="ARBA00007526"/>
    </source>
</evidence>
<comment type="subunit">
    <text evidence="6">Component of the Mediator complex.</text>
</comment>
<evidence type="ECO:0000313" key="9">
    <source>
        <dbReference type="Proteomes" id="UP001165085"/>
    </source>
</evidence>
<organism evidence="8 9">
    <name type="scientific">Triparma strigata</name>
    <dbReference type="NCBI Taxonomy" id="1606541"/>
    <lineage>
        <taxon>Eukaryota</taxon>
        <taxon>Sar</taxon>
        <taxon>Stramenopiles</taxon>
        <taxon>Ochrophyta</taxon>
        <taxon>Bolidophyceae</taxon>
        <taxon>Parmales</taxon>
        <taxon>Triparmaceae</taxon>
        <taxon>Triparma</taxon>
    </lineage>
</organism>
<comment type="caution">
    <text evidence="8">The sequence shown here is derived from an EMBL/GenBank/DDBJ whole genome shotgun (WGS) entry which is preliminary data.</text>
</comment>
<sequence length="204" mass="23548">MPTAFTDPAYLTLTPLTGCNPLHYFLHPLNPLVPPFMRNLKSQNEVLFDQGSDDWTKMSKDLKKMPGYQYNLDCPNNTMTLFVITLLHRGKVNPKRDYKVIKSWYIDHGVIYECPRVKDVEGVMLGKRIRSLEVVREQLEGRYGEKSNTKAQKKDITLTGVEGKIVERVWGRMAERISKSNRDKDPKENDQASDDETTKEVNIE</sequence>
<feature type="region of interest" description="Disordered" evidence="7">
    <location>
        <begin position="176"/>
        <end position="204"/>
    </location>
</feature>
<dbReference type="InterPro" id="IPR007018">
    <property type="entry name" value="Mediator_Med6"/>
</dbReference>
<dbReference type="GO" id="GO:0006357">
    <property type="term" value="P:regulation of transcription by RNA polymerase II"/>
    <property type="evidence" value="ECO:0007669"/>
    <property type="project" value="InterPro"/>
</dbReference>
<comment type="similarity">
    <text evidence="2 6">Belongs to the Mediator complex subunit 6 family.</text>
</comment>
<evidence type="ECO:0000256" key="5">
    <source>
        <dbReference type="ARBA" id="ARBA00023242"/>
    </source>
</evidence>
<proteinExistence type="inferred from homology"/>
<dbReference type="GO" id="GO:0003712">
    <property type="term" value="F:transcription coregulator activity"/>
    <property type="evidence" value="ECO:0007669"/>
    <property type="project" value="InterPro"/>
</dbReference>
<keyword evidence="9" id="KW-1185">Reference proteome</keyword>
<dbReference type="OrthoDB" id="10457321at2759"/>
<evidence type="ECO:0000256" key="1">
    <source>
        <dbReference type="ARBA" id="ARBA00004123"/>
    </source>
</evidence>
<dbReference type="Pfam" id="PF04934">
    <property type="entry name" value="Med6"/>
    <property type="match status" value="1"/>
</dbReference>
<evidence type="ECO:0000313" key="8">
    <source>
        <dbReference type="EMBL" id="GMH68297.1"/>
    </source>
</evidence>